<dbReference type="Pfam" id="PF00209">
    <property type="entry name" value="SNF"/>
    <property type="match status" value="1"/>
</dbReference>
<dbReference type="SUPFAM" id="SSF161070">
    <property type="entry name" value="SNF-like"/>
    <property type="match status" value="1"/>
</dbReference>
<evidence type="ECO:0000313" key="11">
    <source>
        <dbReference type="EMBL" id="EKC37563.1"/>
    </source>
</evidence>
<feature type="binding site" evidence="8">
    <location>
        <position position="57"/>
    </location>
    <ligand>
        <name>Na(+)</name>
        <dbReference type="ChEBI" id="CHEBI:29101"/>
        <label>1</label>
    </ligand>
</feature>
<feature type="binding site" evidence="8">
    <location>
        <position position="58"/>
    </location>
    <ligand>
        <name>Na(+)</name>
        <dbReference type="ChEBI" id="CHEBI:29101"/>
        <label>1</label>
    </ligand>
</feature>
<accession>K1QVF2</accession>
<evidence type="ECO:0000256" key="3">
    <source>
        <dbReference type="ARBA" id="ARBA00022448"/>
    </source>
</evidence>
<evidence type="ECO:0000256" key="4">
    <source>
        <dbReference type="ARBA" id="ARBA00022692"/>
    </source>
</evidence>
<evidence type="ECO:0000256" key="2">
    <source>
        <dbReference type="ARBA" id="ARBA00006459"/>
    </source>
</evidence>
<dbReference type="EMBL" id="JH817402">
    <property type="protein sequence ID" value="EKC37563.1"/>
    <property type="molecule type" value="Genomic_DNA"/>
</dbReference>
<organism evidence="11">
    <name type="scientific">Magallana gigas</name>
    <name type="common">Pacific oyster</name>
    <name type="synonym">Crassostrea gigas</name>
    <dbReference type="NCBI Taxonomy" id="29159"/>
    <lineage>
        <taxon>Eukaryota</taxon>
        <taxon>Metazoa</taxon>
        <taxon>Spiralia</taxon>
        <taxon>Lophotrochozoa</taxon>
        <taxon>Mollusca</taxon>
        <taxon>Bivalvia</taxon>
        <taxon>Autobranchia</taxon>
        <taxon>Pteriomorphia</taxon>
        <taxon>Ostreida</taxon>
        <taxon>Ostreoidea</taxon>
        <taxon>Ostreidae</taxon>
        <taxon>Magallana</taxon>
    </lineage>
</organism>
<evidence type="ECO:0000256" key="9">
    <source>
        <dbReference type="PIRSR" id="PIRSR600175-2"/>
    </source>
</evidence>
<protein>
    <recommendedName>
        <fullName evidence="10">Transporter</fullName>
    </recommendedName>
</protein>
<feature type="binding site" evidence="8">
    <location>
        <position position="55"/>
    </location>
    <ligand>
        <name>Na(+)</name>
        <dbReference type="ChEBI" id="CHEBI:29101"/>
        <label>1</label>
    </ligand>
</feature>
<keyword evidence="7" id="KW-0325">Glycoprotein</keyword>
<keyword evidence="5" id="KW-1133">Transmembrane helix</keyword>
<dbReference type="PROSITE" id="PS00610">
    <property type="entry name" value="NA_NEUROTRAN_SYMP_1"/>
    <property type="match status" value="1"/>
</dbReference>
<gene>
    <name evidence="11" type="ORF">CGI_10022090</name>
</gene>
<dbReference type="InterPro" id="IPR037272">
    <property type="entry name" value="SNS_sf"/>
</dbReference>
<evidence type="ECO:0000256" key="8">
    <source>
        <dbReference type="PIRSR" id="PIRSR600175-1"/>
    </source>
</evidence>
<evidence type="ECO:0000256" key="6">
    <source>
        <dbReference type="ARBA" id="ARBA00023136"/>
    </source>
</evidence>
<comment type="subcellular location">
    <subcellularLocation>
        <location evidence="1">Membrane</location>
        <topology evidence="1">Multi-pass membrane protein</topology>
    </subcellularLocation>
</comment>
<feature type="binding site" evidence="8">
    <location>
        <position position="62"/>
    </location>
    <ligand>
        <name>Na(+)</name>
        <dbReference type="ChEBI" id="CHEBI:29101"/>
        <label>1</label>
    </ligand>
</feature>
<sequence length="648" mass="72050">MAISRSKRLSTDAFCPAHCTRQVTMSFTPAGGPQSVTEVRAEWSNPVEFILTCVGFAVGLGNVWRFPYLAFKNGGGAFLIPYFICLVIIGIPLFYLEIAFGQFASLGPVKIWKINILMKGLGYSMVIVSWGIALYYVVIIAYCLYYFFASMTSYLPWQDCDNNWNSCLCQDGKQNFSLPDPWLGARNDCLTFSYPANTTGVSVSEEYFRRHVLEITDGFEATGGVKWDITLCNLLAWTIIFIVLSKGIKTLGKVVYFTAIFPYILLTALLIRGLTLDGYKEGIDFYITPNLDKISDASVWSDAAVQIFYSLSACQGGLIAMASFNKFDNNVLRDTFLVPVINCLTSFYAGFVIFSVLGFMAFAKGTTVADVATAGPGLVFIVYPEGLAQMPVAPLWSILFFFMMANLGFSSAFSMVETVMTGLLDEFPAISRSKWRVLGFRFGICMFGFILGLPMTTRGGDYMLTLVDNAVGGFPLLFVGFLELVIICYVYGFFRFKRDIEMMIGDRLCVNVCFWYFGACWLLISPLALLAVIVFKIIQTKPFENDGYLYPDSGQAIFWLIQVTCLIGIPVWFVYYSCKKGLGKPKSDWGPALTENRTGRYAAPFSDVTNSNGSAPANDYAMDMKGQPQEYSNQAYVAEPVDTVATKF</sequence>
<comment type="similarity">
    <text evidence="2 10">Belongs to the sodium:neurotransmitter symporter (SNF) (TC 2.A.22) family.</text>
</comment>
<dbReference type="PANTHER" id="PTHR11616:SF321">
    <property type="entry name" value="SODIUM-DEPENDENT NUTRIENT AMINO ACID TRANSPORTER 1-RELATED"/>
    <property type="match status" value="1"/>
</dbReference>
<feature type="binding site" evidence="8">
    <location>
        <position position="310"/>
    </location>
    <ligand>
        <name>Na(+)</name>
        <dbReference type="ChEBI" id="CHEBI:29101"/>
        <label>1</label>
    </ligand>
</feature>
<dbReference type="PRINTS" id="PR00176">
    <property type="entry name" value="NANEUSMPORT"/>
</dbReference>
<dbReference type="InParanoid" id="K1QVF2"/>
<evidence type="ECO:0000256" key="1">
    <source>
        <dbReference type="ARBA" id="ARBA00004141"/>
    </source>
</evidence>
<dbReference type="GO" id="GO:0005283">
    <property type="term" value="F:amino acid:sodium symporter activity"/>
    <property type="evidence" value="ECO:0007669"/>
    <property type="project" value="TreeGrafter"/>
</dbReference>
<dbReference type="GO" id="GO:0089718">
    <property type="term" value="P:amino acid import across plasma membrane"/>
    <property type="evidence" value="ECO:0007669"/>
    <property type="project" value="TreeGrafter"/>
</dbReference>
<dbReference type="GO" id="GO:0046872">
    <property type="term" value="F:metal ion binding"/>
    <property type="evidence" value="ECO:0007669"/>
    <property type="project" value="UniProtKB-KW"/>
</dbReference>
<feature type="binding site" evidence="8">
    <location>
        <position position="407"/>
    </location>
    <ligand>
        <name>Na(+)</name>
        <dbReference type="ChEBI" id="CHEBI:29101"/>
        <label>1</label>
    </ligand>
</feature>
<evidence type="ECO:0000256" key="7">
    <source>
        <dbReference type="ARBA" id="ARBA00023180"/>
    </source>
</evidence>
<keyword evidence="8" id="KW-0915">Sodium</keyword>
<name>K1QVF2_MAGGI</name>
<proteinExistence type="inferred from homology"/>
<keyword evidence="8" id="KW-0479">Metal-binding</keyword>
<reference evidence="11" key="1">
    <citation type="journal article" date="2012" name="Nature">
        <title>The oyster genome reveals stress adaptation and complexity of shell formation.</title>
        <authorList>
            <person name="Zhang G."/>
            <person name="Fang X."/>
            <person name="Guo X."/>
            <person name="Li L."/>
            <person name="Luo R."/>
            <person name="Xu F."/>
            <person name="Yang P."/>
            <person name="Zhang L."/>
            <person name="Wang X."/>
            <person name="Qi H."/>
            <person name="Xiong Z."/>
            <person name="Que H."/>
            <person name="Xie Y."/>
            <person name="Holland P.W."/>
            <person name="Paps J."/>
            <person name="Zhu Y."/>
            <person name="Wu F."/>
            <person name="Chen Y."/>
            <person name="Wang J."/>
            <person name="Peng C."/>
            <person name="Meng J."/>
            <person name="Yang L."/>
            <person name="Liu J."/>
            <person name="Wen B."/>
            <person name="Zhang N."/>
            <person name="Huang Z."/>
            <person name="Zhu Q."/>
            <person name="Feng Y."/>
            <person name="Mount A."/>
            <person name="Hedgecock D."/>
            <person name="Xu Z."/>
            <person name="Liu Y."/>
            <person name="Domazet-Loso T."/>
            <person name="Du Y."/>
            <person name="Sun X."/>
            <person name="Zhang S."/>
            <person name="Liu B."/>
            <person name="Cheng P."/>
            <person name="Jiang X."/>
            <person name="Li J."/>
            <person name="Fan D."/>
            <person name="Wang W."/>
            <person name="Fu W."/>
            <person name="Wang T."/>
            <person name="Wang B."/>
            <person name="Zhang J."/>
            <person name="Peng Z."/>
            <person name="Li Y."/>
            <person name="Li N."/>
            <person name="Wang J."/>
            <person name="Chen M."/>
            <person name="He Y."/>
            <person name="Tan F."/>
            <person name="Song X."/>
            <person name="Zheng Q."/>
            <person name="Huang R."/>
            <person name="Yang H."/>
            <person name="Du X."/>
            <person name="Chen L."/>
            <person name="Yang M."/>
            <person name="Gaffney P.M."/>
            <person name="Wang S."/>
            <person name="Luo L."/>
            <person name="She Z."/>
            <person name="Ming Y."/>
            <person name="Huang W."/>
            <person name="Zhang S."/>
            <person name="Huang B."/>
            <person name="Zhang Y."/>
            <person name="Qu T."/>
            <person name="Ni P."/>
            <person name="Miao G."/>
            <person name="Wang J."/>
            <person name="Wang Q."/>
            <person name="Steinberg C.E."/>
            <person name="Wang H."/>
            <person name="Li N."/>
            <person name="Qian L."/>
            <person name="Zhang G."/>
            <person name="Li Y."/>
            <person name="Yang H."/>
            <person name="Liu X."/>
            <person name="Wang J."/>
            <person name="Yin Y."/>
            <person name="Wang J."/>
        </authorList>
    </citation>
    <scope>NUCLEOTIDE SEQUENCE [LARGE SCALE GENOMIC DNA]</scope>
    <source>
        <strain evidence="11">05x7-T-G4-1.051#20</strain>
    </source>
</reference>
<evidence type="ECO:0000256" key="10">
    <source>
        <dbReference type="RuleBase" id="RU003732"/>
    </source>
</evidence>
<feature type="binding site" evidence="8">
    <location>
        <position position="411"/>
    </location>
    <ligand>
        <name>Na(+)</name>
        <dbReference type="ChEBI" id="CHEBI:29101"/>
        <label>1</label>
    </ligand>
</feature>
<dbReference type="HOGENOM" id="CLU_006855_9_6_1"/>
<dbReference type="AlphaFoldDB" id="K1QVF2"/>
<keyword evidence="9" id="KW-1015">Disulfide bond</keyword>
<feature type="disulfide bond" evidence="9">
    <location>
        <begin position="160"/>
        <end position="169"/>
    </location>
</feature>
<evidence type="ECO:0000256" key="5">
    <source>
        <dbReference type="ARBA" id="ARBA00022989"/>
    </source>
</evidence>
<keyword evidence="3 10" id="KW-0813">Transport</keyword>
<dbReference type="GO" id="GO:0005886">
    <property type="term" value="C:plasma membrane"/>
    <property type="evidence" value="ECO:0007669"/>
    <property type="project" value="TreeGrafter"/>
</dbReference>
<keyword evidence="4 10" id="KW-0812">Transmembrane</keyword>
<keyword evidence="10" id="KW-0769">Symport</keyword>
<keyword evidence="6" id="KW-0472">Membrane</keyword>
<dbReference type="PROSITE" id="PS50267">
    <property type="entry name" value="NA_NEUROTRAN_SYMP_3"/>
    <property type="match status" value="1"/>
</dbReference>
<dbReference type="PROSITE" id="PS00754">
    <property type="entry name" value="NA_NEUROTRAN_SYMP_2"/>
    <property type="match status" value="1"/>
</dbReference>
<dbReference type="InterPro" id="IPR000175">
    <property type="entry name" value="Na/ntran_symport"/>
</dbReference>
<dbReference type="PANTHER" id="PTHR11616">
    <property type="entry name" value="SODIUM/CHLORIDE DEPENDENT TRANSPORTER"/>
    <property type="match status" value="1"/>
</dbReference>
<feature type="binding site" evidence="8">
    <location>
        <position position="342"/>
    </location>
    <ligand>
        <name>Na(+)</name>
        <dbReference type="ChEBI" id="CHEBI:29101"/>
        <label>1</label>
    </ligand>
</feature>